<keyword evidence="2" id="KW-1185">Reference proteome</keyword>
<sequence>MTGIDVVFLAPDGAKAGLMRRTISFRPGESVPRIGECVILDFGAEPVRWTVEDVAHVFENDQHGIAVKLALPDR</sequence>
<evidence type="ECO:0000313" key="2">
    <source>
        <dbReference type="Proteomes" id="UP001055156"/>
    </source>
</evidence>
<protein>
    <submittedName>
        <fullName evidence="1">Uncharacterized protein</fullName>
    </submittedName>
</protein>
<dbReference type="RefSeq" id="WP_238311118.1">
    <property type="nucleotide sequence ID" value="NZ_BPQV01000005.1"/>
</dbReference>
<reference evidence="1" key="1">
    <citation type="journal article" date="2021" name="Front. Microbiol.">
        <title>Comprehensive Comparative Genomics and Phenotyping of Methylobacterium Species.</title>
        <authorList>
            <person name="Alessa O."/>
            <person name="Ogura Y."/>
            <person name="Fujitani Y."/>
            <person name="Takami H."/>
            <person name="Hayashi T."/>
            <person name="Sahin N."/>
            <person name="Tani A."/>
        </authorList>
    </citation>
    <scope>NUCLEOTIDE SEQUENCE</scope>
    <source>
        <strain evidence="1">NBRC 15689</strain>
    </source>
</reference>
<accession>A0ABQ4T8B3</accession>
<gene>
    <name evidence="1" type="ORF">LKMONMHP_2124</name>
</gene>
<proteinExistence type="predicted"/>
<dbReference type="EMBL" id="BPQV01000005">
    <property type="protein sequence ID" value="GJE27266.1"/>
    <property type="molecule type" value="Genomic_DNA"/>
</dbReference>
<evidence type="ECO:0000313" key="1">
    <source>
        <dbReference type="EMBL" id="GJE27266.1"/>
    </source>
</evidence>
<organism evidence="1 2">
    <name type="scientific">Methylobacterium organophilum</name>
    <dbReference type="NCBI Taxonomy" id="410"/>
    <lineage>
        <taxon>Bacteria</taxon>
        <taxon>Pseudomonadati</taxon>
        <taxon>Pseudomonadota</taxon>
        <taxon>Alphaproteobacteria</taxon>
        <taxon>Hyphomicrobiales</taxon>
        <taxon>Methylobacteriaceae</taxon>
        <taxon>Methylobacterium</taxon>
    </lineage>
</organism>
<comment type="caution">
    <text evidence="1">The sequence shown here is derived from an EMBL/GenBank/DDBJ whole genome shotgun (WGS) entry which is preliminary data.</text>
</comment>
<dbReference type="Proteomes" id="UP001055156">
    <property type="component" value="Unassembled WGS sequence"/>
</dbReference>
<name>A0ABQ4T8B3_METOR</name>
<reference evidence="1" key="2">
    <citation type="submission" date="2021-08" db="EMBL/GenBank/DDBJ databases">
        <authorList>
            <person name="Tani A."/>
            <person name="Ola A."/>
            <person name="Ogura Y."/>
            <person name="Katsura K."/>
            <person name="Hayashi T."/>
        </authorList>
    </citation>
    <scope>NUCLEOTIDE SEQUENCE</scope>
    <source>
        <strain evidence="1">NBRC 15689</strain>
    </source>
</reference>